<dbReference type="SUPFAM" id="SSF51658">
    <property type="entry name" value="Xylose isomerase-like"/>
    <property type="match status" value="1"/>
</dbReference>
<dbReference type="STRING" id="1494590.ATN84_23810"/>
<evidence type="ECO:0000259" key="1">
    <source>
        <dbReference type="Pfam" id="PF01261"/>
    </source>
</evidence>
<gene>
    <name evidence="2" type="ORF">ATN84_23810</name>
</gene>
<dbReference type="GO" id="GO:0016853">
    <property type="term" value="F:isomerase activity"/>
    <property type="evidence" value="ECO:0007669"/>
    <property type="project" value="UniProtKB-KW"/>
</dbReference>
<dbReference type="Pfam" id="PF01261">
    <property type="entry name" value="AP_endonuc_2"/>
    <property type="match status" value="1"/>
</dbReference>
<dbReference type="InterPro" id="IPR036237">
    <property type="entry name" value="Xyl_isomerase-like_sf"/>
</dbReference>
<evidence type="ECO:0000313" key="2">
    <source>
        <dbReference type="EMBL" id="KXF78231.1"/>
    </source>
</evidence>
<proteinExistence type="predicted"/>
<dbReference type="AlphaFoldDB" id="A0A135HYJ0"/>
<accession>A0A135HYJ0</accession>
<sequence>MARAKNKLIFHSMVSKPNSLAIDVEIARSLDFDGLETSGAKIAAFLAAGHTEEALRERLDGLFLPGIGFLTDLERQCDGRREMLREAEHLCALAAAAGAKGIEAITGPLDIRVFEPGAISRYPGLYRGLIDLPEDEQSERTAANLKAVADIAADHGLLVYLEALSWTPLNTMDAQLRILDLCNRDNVRVVVDFWHSYTSGDMPERIARLDKDLIYGVHLCDSLPYSGGIPNEAILRDVPTGEGVLDLPSWVDAVRSTGYNGWWSCELFCNRQHQDNSFAVAKDLKILMERLIPE</sequence>
<dbReference type="PANTHER" id="PTHR12110:SF21">
    <property type="entry name" value="XYLOSE ISOMERASE-LIKE TIM BARREL DOMAIN-CONTAINING PROTEIN"/>
    <property type="match status" value="1"/>
</dbReference>
<dbReference type="RefSeq" id="WP_068881070.1">
    <property type="nucleotide sequence ID" value="NZ_LNTU01000002.1"/>
</dbReference>
<protein>
    <submittedName>
        <fullName evidence="2">Sugar phosphate isomerase</fullName>
    </submittedName>
</protein>
<comment type="caution">
    <text evidence="2">The sequence shown here is derived from an EMBL/GenBank/DDBJ whole genome shotgun (WGS) entry which is preliminary data.</text>
</comment>
<dbReference type="Proteomes" id="UP000070107">
    <property type="component" value="Unassembled WGS sequence"/>
</dbReference>
<dbReference type="InterPro" id="IPR050312">
    <property type="entry name" value="IolE/XylAMocC-like"/>
</dbReference>
<feature type="domain" description="Xylose isomerase-like TIM barrel" evidence="1">
    <location>
        <begin position="25"/>
        <end position="284"/>
    </location>
</feature>
<dbReference type="EMBL" id="LNTU01000002">
    <property type="protein sequence ID" value="KXF78231.1"/>
    <property type="molecule type" value="Genomic_DNA"/>
</dbReference>
<dbReference type="InterPro" id="IPR013022">
    <property type="entry name" value="Xyl_isomerase-like_TIM-brl"/>
</dbReference>
<dbReference type="OrthoDB" id="9787068at2"/>
<dbReference type="Gene3D" id="3.20.20.150">
    <property type="entry name" value="Divalent-metal-dependent TIM barrel enzymes"/>
    <property type="match status" value="1"/>
</dbReference>
<dbReference type="PANTHER" id="PTHR12110">
    <property type="entry name" value="HYDROXYPYRUVATE ISOMERASE"/>
    <property type="match status" value="1"/>
</dbReference>
<keyword evidence="2" id="KW-0413">Isomerase</keyword>
<organism evidence="2 3">
    <name type="scientific">Paramesorhizobium deserti</name>
    <dbReference type="NCBI Taxonomy" id="1494590"/>
    <lineage>
        <taxon>Bacteria</taxon>
        <taxon>Pseudomonadati</taxon>
        <taxon>Pseudomonadota</taxon>
        <taxon>Alphaproteobacteria</taxon>
        <taxon>Hyphomicrobiales</taxon>
        <taxon>Phyllobacteriaceae</taxon>
        <taxon>Paramesorhizobium</taxon>
    </lineage>
</organism>
<evidence type="ECO:0000313" key="3">
    <source>
        <dbReference type="Proteomes" id="UP000070107"/>
    </source>
</evidence>
<name>A0A135HYJ0_9HYPH</name>
<keyword evidence="3" id="KW-1185">Reference proteome</keyword>
<reference evidence="2 3" key="1">
    <citation type="submission" date="2015-11" db="EMBL/GenBank/DDBJ databases">
        <title>Draft genome sequence of Paramesorhizobium deserti A-3-E, a strain highly resistant to diverse beta-lactam antibiotics.</title>
        <authorList>
            <person name="Lv R."/>
            <person name="Yang X."/>
            <person name="Fang N."/>
            <person name="Guo J."/>
            <person name="Luo X."/>
            <person name="Peng F."/>
            <person name="Yang R."/>
            <person name="Cui Y."/>
            <person name="Fang C."/>
            <person name="Song Y."/>
        </authorList>
    </citation>
    <scope>NUCLEOTIDE SEQUENCE [LARGE SCALE GENOMIC DNA]</scope>
    <source>
        <strain evidence="2 3">A-3-E</strain>
    </source>
</reference>